<sequence length="381" mass="42285">MILKNAKIVLENNIIIGWLEIENNIIKSINEGSTDLDGINLNENWILPGFIDCHVHGGYGVDFETGSLESYKLFSNKVVREGITSYVQGSVTNSLESNLMFMSEFKKFMNLNYKDGAKCLGIHLEGPFISPDKKGAHELSLLEKPNIQTLQKLIEASGNNIKIVTYAPDLQDGSFTKYMLENNIIPSVGHTNISFSDCERDYEIGFRHITHLFNGMSGVSQYEPGLAMFSLYKDDILCEVISDGIHINPDTLKFIYKVKGPNSICIITDAMNAKGLDDGEYKLGNLEVIKKGMKVSLKSSGVLAGAGATYDHNVRTFYSAIDNLSMTNLIKMTSINIAKQLNIFDKTGSIEVNKIADLVILDQNLNVKKTIVEGKILYESK</sequence>
<keyword evidence="2 7" id="KW-0479">Metal-binding</keyword>
<evidence type="ECO:0000256" key="4">
    <source>
        <dbReference type="ARBA" id="ARBA00023277"/>
    </source>
</evidence>
<comment type="cofactor">
    <cofactor evidence="7">
        <name>a divalent metal cation</name>
        <dbReference type="ChEBI" id="CHEBI:60240"/>
    </cofactor>
    <text evidence="7">Binds 1 divalent metal cation per subunit.</text>
</comment>
<dbReference type="EMBL" id="CP012328">
    <property type="protein sequence ID" value="AKU79639.1"/>
    <property type="molecule type" value="Genomic_DNA"/>
</dbReference>
<dbReference type="InterPro" id="IPR011059">
    <property type="entry name" value="Metal-dep_hydrolase_composite"/>
</dbReference>
<dbReference type="InterPro" id="IPR003764">
    <property type="entry name" value="GlcNAc_6-P_deAcase"/>
</dbReference>
<keyword evidence="4 5" id="KW-0119">Carbohydrate metabolism</keyword>
<dbReference type="InterPro" id="IPR032466">
    <property type="entry name" value="Metal_Hydrolase"/>
</dbReference>
<protein>
    <submittedName>
        <fullName evidence="9">N-acetylglucosamine-6-phosphate deacetylase</fullName>
    </submittedName>
</protein>
<evidence type="ECO:0000256" key="6">
    <source>
        <dbReference type="PIRSR" id="PIRSR038994-1"/>
    </source>
</evidence>
<dbReference type="InterPro" id="IPR006680">
    <property type="entry name" value="Amidohydro-rel"/>
</dbReference>
<dbReference type="PIRSF" id="PIRSF038994">
    <property type="entry name" value="NagA"/>
    <property type="match status" value="1"/>
</dbReference>
<organism evidence="9 10">
    <name type="scientific">Spiroplasma turonicum</name>
    <dbReference type="NCBI Taxonomy" id="216946"/>
    <lineage>
        <taxon>Bacteria</taxon>
        <taxon>Bacillati</taxon>
        <taxon>Mycoplasmatota</taxon>
        <taxon>Mollicutes</taxon>
        <taxon>Entomoplasmatales</taxon>
        <taxon>Spiroplasmataceae</taxon>
        <taxon>Spiroplasma</taxon>
    </lineage>
</organism>
<feature type="domain" description="Amidohydrolase-related" evidence="8">
    <location>
        <begin position="45"/>
        <end position="377"/>
    </location>
</feature>
<comment type="similarity">
    <text evidence="1 5">Belongs to the metallo-dependent hydrolases superfamily. NagA family.</text>
</comment>
<keyword evidence="10" id="KW-1185">Reference proteome</keyword>
<evidence type="ECO:0000256" key="7">
    <source>
        <dbReference type="PIRSR" id="PIRSR038994-3"/>
    </source>
</evidence>
<reference evidence="9 10" key="1">
    <citation type="journal article" date="2015" name="Genome Announc.">
        <title>Complete Genome Sequence of Spiroplasma turonicum Strain Tab4cT, a Parasite of a Horse Fly, Haematopota sp. (Diptera: Tabanidae).</title>
        <authorList>
            <person name="Davis R.E."/>
            <person name="Shao J."/>
            <person name="Zhao Y."/>
            <person name="Gasparich G.E."/>
            <person name="Gaynor B.J."/>
            <person name="Donofrio N."/>
        </authorList>
    </citation>
    <scope>NUCLEOTIDE SEQUENCE [LARGE SCALE GENOMIC DNA]</scope>
    <source>
        <strain evidence="9 10">Tab4c</strain>
    </source>
</reference>
<gene>
    <name evidence="9" type="primary">nagA</name>
    <name evidence="9" type="ORF">STURON_00393</name>
</gene>
<proteinExistence type="inferred from homology"/>
<evidence type="ECO:0000313" key="10">
    <source>
        <dbReference type="Proteomes" id="UP000067243"/>
    </source>
</evidence>
<dbReference type="PANTHER" id="PTHR11113">
    <property type="entry name" value="N-ACETYLGLUCOSAMINE-6-PHOSPHATE DEACETYLASE"/>
    <property type="match status" value="1"/>
</dbReference>
<evidence type="ECO:0000313" key="9">
    <source>
        <dbReference type="EMBL" id="AKU79639.1"/>
    </source>
</evidence>
<evidence type="ECO:0000256" key="3">
    <source>
        <dbReference type="ARBA" id="ARBA00022801"/>
    </source>
</evidence>
<dbReference type="PANTHER" id="PTHR11113:SF14">
    <property type="entry name" value="N-ACETYLGLUCOSAMINE-6-PHOSPHATE DEACETYLASE"/>
    <property type="match status" value="1"/>
</dbReference>
<dbReference type="OrthoDB" id="9776488at2"/>
<name>A0A0K1P635_9MOLU</name>
<evidence type="ECO:0000256" key="2">
    <source>
        <dbReference type="ARBA" id="ARBA00022723"/>
    </source>
</evidence>
<keyword evidence="3 5" id="KW-0378">Hydrolase</keyword>
<feature type="binding site" evidence="7">
    <location>
        <position position="190"/>
    </location>
    <ligand>
        <name>Zn(2+)</name>
        <dbReference type="ChEBI" id="CHEBI:29105"/>
    </ligand>
</feature>
<feature type="binding site" evidence="7">
    <location>
        <position position="211"/>
    </location>
    <ligand>
        <name>Zn(2+)</name>
        <dbReference type="ChEBI" id="CHEBI:29105"/>
    </ligand>
</feature>
<dbReference type="KEGG" id="stur:STURON_00393"/>
<dbReference type="RefSeq" id="WP_075048235.1">
    <property type="nucleotide sequence ID" value="NZ_CP012328.1"/>
</dbReference>
<dbReference type="GO" id="GO:0046872">
    <property type="term" value="F:metal ion binding"/>
    <property type="evidence" value="ECO:0007669"/>
    <property type="project" value="UniProtKB-KW"/>
</dbReference>
<dbReference type="SUPFAM" id="SSF51338">
    <property type="entry name" value="Composite domain of metallo-dependent hydrolases"/>
    <property type="match status" value="1"/>
</dbReference>
<evidence type="ECO:0000256" key="5">
    <source>
        <dbReference type="PIRNR" id="PIRNR038994"/>
    </source>
</evidence>
<dbReference type="CDD" id="cd00854">
    <property type="entry name" value="NagA"/>
    <property type="match status" value="1"/>
</dbReference>
<dbReference type="AlphaFoldDB" id="A0A0K1P635"/>
<feature type="binding site" evidence="7">
    <location>
        <position position="125"/>
    </location>
    <ligand>
        <name>Zn(2+)</name>
        <dbReference type="ChEBI" id="CHEBI:29105"/>
    </ligand>
</feature>
<dbReference type="GO" id="GO:0006046">
    <property type="term" value="P:N-acetylglucosamine catabolic process"/>
    <property type="evidence" value="ECO:0007669"/>
    <property type="project" value="TreeGrafter"/>
</dbReference>
<evidence type="ECO:0000256" key="1">
    <source>
        <dbReference type="ARBA" id="ARBA00010716"/>
    </source>
</evidence>
<accession>A0A0K1P635</accession>
<dbReference type="SUPFAM" id="SSF51556">
    <property type="entry name" value="Metallo-dependent hydrolases"/>
    <property type="match status" value="1"/>
</dbReference>
<feature type="active site" description="Proton donor/acceptor" evidence="6">
    <location>
        <position position="269"/>
    </location>
</feature>
<evidence type="ECO:0000259" key="8">
    <source>
        <dbReference type="Pfam" id="PF01979"/>
    </source>
</evidence>
<dbReference type="Pfam" id="PF01979">
    <property type="entry name" value="Amidohydro_1"/>
    <property type="match status" value="1"/>
</dbReference>
<dbReference type="GO" id="GO:0008448">
    <property type="term" value="F:N-acetylglucosamine-6-phosphate deacetylase activity"/>
    <property type="evidence" value="ECO:0007669"/>
    <property type="project" value="InterPro"/>
</dbReference>
<dbReference type="PATRIC" id="fig|216946.3.peg.393"/>
<dbReference type="Gene3D" id="3.20.20.140">
    <property type="entry name" value="Metal-dependent hydrolases"/>
    <property type="match status" value="1"/>
</dbReference>
<dbReference type="STRING" id="216946.STURO_v1c03920"/>
<dbReference type="NCBIfam" id="TIGR00221">
    <property type="entry name" value="nagA"/>
    <property type="match status" value="1"/>
</dbReference>
<dbReference type="Proteomes" id="UP000067243">
    <property type="component" value="Chromosome"/>
</dbReference>
<dbReference type="Gene3D" id="2.30.40.10">
    <property type="entry name" value="Urease, subunit C, domain 1"/>
    <property type="match status" value="1"/>
</dbReference>